<evidence type="ECO:0000313" key="2">
    <source>
        <dbReference type="EMBL" id="TRZ06102.1"/>
    </source>
</evidence>
<sequence>MVQPMEVHGGAEIQLQPVEHTTPEQVALALRFNVSQSIQITFAAMTITRSYFPEGKSRHSNHYAKFVKTETGEHETTTPTYKKVWKEDSGNYRPVSLTLVPRKIMEEIIASAITWHIQDNQGNRPSQHGFRKGRSCLTNLISFYDHVIHLVDEGKTMDVVYLDFTKAFDTVSCRILLKKLKLIAWTVCWVTQNHRITRLEETFKIIKSNPCPYTSTKPWHRVPHPIFF</sequence>
<feature type="domain" description="Reverse transcriptase" evidence="1">
    <location>
        <begin position="86"/>
        <end position="186"/>
    </location>
</feature>
<keyword evidence="3" id="KW-1185">Reference proteome</keyword>
<evidence type="ECO:0000259" key="1">
    <source>
        <dbReference type="Pfam" id="PF00078"/>
    </source>
</evidence>
<protein>
    <recommendedName>
        <fullName evidence="1">Reverse transcriptase domain-containing protein</fullName>
    </recommendedName>
</protein>
<proteinExistence type="predicted"/>
<dbReference type="PANTHER" id="PTHR33332">
    <property type="entry name" value="REVERSE TRANSCRIPTASE DOMAIN-CONTAINING PROTEIN"/>
    <property type="match status" value="1"/>
</dbReference>
<dbReference type="OrthoDB" id="416454at2759"/>
<comment type="caution">
    <text evidence="2">The sequence shown here is derived from an EMBL/GenBank/DDBJ whole genome shotgun (WGS) entry which is preliminary data.</text>
</comment>
<accession>A0A8K1D6Q3</accession>
<name>A0A8K1D6Q3_9PASS</name>
<dbReference type="AlphaFoldDB" id="A0A8K1D6Q3"/>
<evidence type="ECO:0000313" key="3">
    <source>
        <dbReference type="Proteomes" id="UP000796761"/>
    </source>
</evidence>
<dbReference type="EMBL" id="SWJQ01002921">
    <property type="protein sequence ID" value="TRZ06102.1"/>
    <property type="molecule type" value="Genomic_DNA"/>
</dbReference>
<dbReference type="Proteomes" id="UP000796761">
    <property type="component" value="Unassembled WGS sequence"/>
</dbReference>
<dbReference type="InterPro" id="IPR000477">
    <property type="entry name" value="RT_dom"/>
</dbReference>
<reference evidence="2" key="1">
    <citation type="submission" date="2019-04" db="EMBL/GenBank/DDBJ databases">
        <title>Genome assembly of Zosterops borbonicus 15179.</title>
        <authorList>
            <person name="Leroy T."/>
            <person name="Anselmetti Y."/>
            <person name="Tilak M.-K."/>
            <person name="Nabholz B."/>
        </authorList>
    </citation>
    <scope>NUCLEOTIDE SEQUENCE</scope>
    <source>
        <strain evidence="2">HGM_15179</strain>
        <tissue evidence="2">Muscle</tissue>
    </source>
</reference>
<gene>
    <name evidence="2" type="ORF">HGM15179_021005</name>
</gene>
<organism evidence="2 3">
    <name type="scientific">Zosterops borbonicus</name>
    <dbReference type="NCBI Taxonomy" id="364589"/>
    <lineage>
        <taxon>Eukaryota</taxon>
        <taxon>Metazoa</taxon>
        <taxon>Chordata</taxon>
        <taxon>Craniata</taxon>
        <taxon>Vertebrata</taxon>
        <taxon>Euteleostomi</taxon>
        <taxon>Archelosauria</taxon>
        <taxon>Archosauria</taxon>
        <taxon>Dinosauria</taxon>
        <taxon>Saurischia</taxon>
        <taxon>Theropoda</taxon>
        <taxon>Coelurosauria</taxon>
        <taxon>Aves</taxon>
        <taxon>Neognathae</taxon>
        <taxon>Neoaves</taxon>
        <taxon>Telluraves</taxon>
        <taxon>Australaves</taxon>
        <taxon>Passeriformes</taxon>
        <taxon>Sylvioidea</taxon>
        <taxon>Zosteropidae</taxon>
        <taxon>Zosterops</taxon>
    </lineage>
</organism>
<dbReference type="Pfam" id="PF00078">
    <property type="entry name" value="RVT_1"/>
    <property type="match status" value="1"/>
</dbReference>